<proteinExistence type="predicted"/>
<evidence type="ECO:0000313" key="3">
    <source>
        <dbReference type="Proteomes" id="UP001177670"/>
    </source>
</evidence>
<protein>
    <submittedName>
        <fullName evidence="2">Uncharacterized protein</fullName>
    </submittedName>
</protein>
<gene>
    <name evidence="2" type="ORF">K0M31_012688</name>
</gene>
<feature type="region of interest" description="Disordered" evidence="1">
    <location>
        <begin position="1"/>
        <end position="33"/>
    </location>
</feature>
<dbReference type="EMBL" id="JAHYIQ010000033">
    <property type="protein sequence ID" value="KAK1119959.1"/>
    <property type="molecule type" value="Genomic_DNA"/>
</dbReference>
<dbReference type="Proteomes" id="UP001177670">
    <property type="component" value="Unassembled WGS sequence"/>
</dbReference>
<name>A0AA40FJB4_9HYME</name>
<evidence type="ECO:0000256" key="1">
    <source>
        <dbReference type="SAM" id="MobiDB-lite"/>
    </source>
</evidence>
<dbReference type="AlphaFoldDB" id="A0AA40FJB4"/>
<accession>A0AA40FJB4</accession>
<sequence length="67" mass="7122">MPVAEERTFARTSGAGTCSEVAGKHVPQGDASQNGKIAVLQDYDDGISMIRGTVNAEDASRAREREI</sequence>
<reference evidence="2" key="1">
    <citation type="submission" date="2021-10" db="EMBL/GenBank/DDBJ databases">
        <title>Melipona bicolor Genome sequencing and assembly.</title>
        <authorList>
            <person name="Araujo N.S."/>
            <person name="Arias M.C."/>
        </authorList>
    </citation>
    <scope>NUCLEOTIDE SEQUENCE</scope>
    <source>
        <strain evidence="2">USP_2M_L1-L4_2017</strain>
        <tissue evidence="2">Whole body</tissue>
    </source>
</reference>
<comment type="caution">
    <text evidence="2">The sequence shown here is derived from an EMBL/GenBank/DDBJ whole genome shotgun (WGS) entry which is preliminary data.</text>
</comment>
<organism evidence="2 3">
    <name type="scientific">Melipona bicolor</name>
    <dbReference type="NCBI Taxonomy" id="60889"/>
    <lineage>
        <taxon>Eukaryota</taxon>
        <taxon>Metazoa</taxon>
        <taxon>Ecdysozoa</taxon>
        <taxon>Arthropoda</taxon>
        <taxon>Hexapoda</taxon>
        <taxon>Insecta</taxon>
        <taxon>Pterygota</taxon>
        <taxon>Neoptera</taxon>
        <taxon>Endopterygota</taxon>
        <taxon>Hymenoptera</taxon>
        <taxon>Apocrita</taxon>
        <taxon>Aculeata</taxon>
        <taxon>Apoidea</taxon>
        <taxon>Anthophila</taxon>
        <taxon>Apidae</taxon>
        <taxon>Melipona</taxon>
    </lineage>
</organism>
<keyword evidence="3" id="KW-1185">Reference proteome</keyword>
<evidence type="ECO:0000313" key="2">
    <source>
        <dbReference type="EMBL" id="KAK1119959.1"/>
    </source>
</evidence>